<dbReference type="RefSeq" id="WP_151576946.1">
    <property type="nucleotide sequence ID" value="NZ_WBWX01000011.1"/>
</dbReference>
<proteinExistence type="predicted"/>
<feature type="region of interest" description="Disordered" evidence="1">
    <location>
        <begin position="40"/>
        <end position="78"/>
    </location>
</feature>
<accession>A0A6I0DKB4</accession>
<evidence type="ECO:0008006" key="4">
    <source>
        <dbReference type="Google" id="ProtNLM"/>
    </source>
</evidence>
<gene>
    <name evidence="2" type="ORF">F9L06_21790</name>
</gene>
<sequence>MSRRARAVFRARCGRLRQFAVCIFLLAIGALVLQVPVHASPGGHSVHQQQTAATASHCTQHHMPDDHGADHSTGRVNGDGSPNLADCCQTCLTAAVLVAPPVVGPPVNGKVFTVVRPDPHDRSPEGILRPPRLIAA</sequence>
<protein>
    <recommendedName>
        <fullName evidence="4">DUF2946 domain-containing protein</fullName>
    </recommendedName>
</protein>
<dbReference type="EMBL" id="WBWX01000011">
    <property type="protein sequence ID" value="KAB2792215.1"/>
    <property type="molecule type" value="Genomic_DNA"/>
</dbReference>
<evidence type="ECO:0000313" key="2">
    <source>
        <dbReference type="EMBL" id="KAB2792215.1"/>
    </source>
</evidence>
<reference evidence="2 3" key="1">
    <citation type="submission" date="2019-09" db="EMBL/GenBank/DDBJ databases">
        <title>Taxonomic organization of the family Brucellaceae based on a phylogenomic approach.</title>
        <authorList>
            <person name="Leclercq S."/>
            <person name="Cloeckaert A."/>
            <person name="Zygmunt M.S."/>
        </authorList>
    </citation>
    <scope>NUCLEOTIDE SEQUENCE [LARGE SCALE GENOMIC DNA]</scope>
    <source>
        <strain evidence="2 3">CCUG 34461</strain>
    </source>
</reference>
<organism evidence="2 3">
    <name type="scientific">Brucella anthropi</name>
    <name type="common">Ochrobactrum anthropi</name>
    <dbReference type="NCBI Taxonomy" id="529"/>
    <lineage>
        <taxon>Bacteria</taxon>
        <taxon>Pseudomonadati</taxon>
        <taxon>Pseudomonadota</taxon>
        <taxon>Alphaproteobacteria</taxon>
        <taxon>Hyphomicrobiales</taxon>
        <taxon>Brucellaceae</taxon>
        <taxon>Brucella/Ochrobactrum group</taxon>
        <taxon>Brucella</taxon>
    </lineage>
</organism>
<evidence type="ECO:0000256" key="1">
    <source>
        <dbReference type="SAM" id="MobiDB-lite"/>
    </source>
</evidence>
<name>A0A6I0DKB4_BRUAN</name>
<feature type="compositionally biased region" description="Polar residues" evidence="1">
    <location>
        <begin position="46"/>
        <end position="58"/>
    </location>
</feature>
<evidence type="ECO:0000313" key="3">
    <source>
        <dbReference type="Proteomes" id="UP000441102"/>
    </source>
</evidence>
<dbReference type="Proteomes" id="UP000441102">
    <property type="component" value="Unassembled WGS sequence"/>
</dbReference>
<feature type="compositionally biased region" description="Basic and acidic residues" evidence="1">
    <location>
        <begin position="62"/>
        <end position="73"/>
    </location>
</feature>
<dbReference type="AlphaFoldDB" id="A0A6I0DKB4"/>
<comment type="caution">
    <text evidence="2">The sequence shown here is derived from an EMBL/GenBank/DDBJ whole genome shotgun (WGS) entry which is preliminary data.</text>
</comment>